<dbReference type="Pfam" id="PF00501">
    <property type="entry name" value="AMP-binding"/>
    <property type="match status" value="1"/>
</dbReference>
<dbReference type="AlphaFoldDB" id="A0A7M2XW88"/>
<evidence type="ECO:0000259" key="1">
    <source>
        <dbReference type="Pfam" id="PF00501"/>
    </source>
</evidence>
<dbReference type="GO" id="GO:0006631">
    <property type="term" value="P:fatty acid metabolic process"/>
    <property type="evidence" value="ECO:0007669"/>
    <property type="project" value="TreeGrafter"/>
</dbReference>
<dbReference type="GO" id="GO:0031956">
    <property type="term" value="F:medium-chain fatty acid-CoA ligase activity"/>
    <property type="evidence" value="ECO:0007669"/>
    <property type="project" value="TreeGrafter"/>
</dbReference>
<reference evidence="3 4" key="1">
    <citation type="submission" date="2020-10" db="EMBL/GenBank/DDBJ databases">
        <title>Whole genome sequence of oil-degrading bacteria Rhodococcus pyridinivorans strain 5Ap.</title>
        <authorList>
            <person name="Akhremchuk A.E."/>
            <person name="Valentovich L.N."/>
            <person name="Charniauskaya M.I."/>
            <person name="Bukliarevich H.A."/>
            <person name="Titok M.A."/>
        </authorList>
    </citation>
    <scope>NUCLEOTIDE SEQUENCE [LARGE SCALE GENOMIC DNA]</scope>
    <source>
        <strain evidence="3 4">5Ap</strain>
        <plasmid evidence="3 4">pSID</plasmid>
    </source>
</reference>
<dbReference type="SUPFAM" id="SSF56801">
    <property type="entry name" value="Acetyl-CoA synthetase-like"/>
    <property type="match status" value="1"/>
</dbReference>
<keyword evidence="4" id="KW-1185">Reference proteome</keyword>
<evidence type="ECO:0000313" key="3">
    <source>
        <dbReference type="EMBL" id="QOW02040.1"/>
    </source>
</evidence>
<protein>
    <submittedName>
        <fullName evidence="3">AMP-binding protein</fullName>
    </submittedName>
</protein>
<dbReference type="EMBL" id="CP063453">
    <property type="protein sequence ID" value="QOW02040.1"/>
    <property type="molecule type" value="Genomic_DNA"/>
</dbReference>
<organism evidence="3 4">
    <name type="scientific">Rhodococcus pyridinivorans</name>
    <dbReference type="NCBI Taxonomy" id="103816"/>
    <lineage>
        <taxon>Bacteria</taxon>
        <taxon>Bacillati</taxon>
        <taxon>Actinomycetota</taxon>
        <taxon>Actinomycetes</taxon>
        <taxon>Mycobacteriales</taxon>
        <taxon>Nocardiaceae</taxon>
        <taxon>Rhodococcus</taxon>
    </lineage>
</organism>
<dbReference type="InterPro" id="IPR045851">
    <property type="entry name" value="AMP-bd_C_sf"/>
</dbReference>
<gene>
    <name evidence="3" type="ORF">INP59_27080</name>
</gene>
<accession>A0A7M2XW88</accession>
<sequence length="477" mass="51650">MDADPFISWAAQDLSLTRTWDKTSASDVAISHLPSGRRVTFGDLEGMTALTATELHAQTELHGLARPVVVYETYDEVTTLVGILASARVGLSTCLIRPGTWSASSKRLSAELETAGFDGVLYDGALIVRSQRVSSTPAATHLFLQSGGTTGQPRLIRMDLSPPALSGMLRLYRQAGWRTGLRQLIMMPMYHAAGLLSALIGVLDGHQLIVAGTLSDSEKLLAAIGAESIEWFCATPTHLRLLAFSEGFESARLDSVRGVLHTGAACDHETKRRWLDLLGGDRVHEFYSSTEQVGLTFCSGREWAERPGTVGRGYLTRISVRDPAGRPVPTGMVGEVYMRSLAHARNAAPGVRRTNDGSCSVGDRGYLDADGYLFLVGREGDMFTVGGENVYPLELERAILEVPGVRDAMVRPRSHRVLGSIAEALVIADKPTKSTALAIKAHCRRSLPPASRPYALSFVAALPRTEVGKLRRWDLDG</sequence>
<dbReference type="InterPro" id="IPR042099">
    <property type="entry name" value="ANL_N_sf"/>
</dbReference>
<feature type="domain" description="AMP-binding enzyme C-terminal" evidence="2">
    <location>
        <begin position="394"/>
        <end position="469"/>
    </location>
</feature>
<evidence type="ECO:0000313" key="4">
    <source>
        <dbReference type="Proteomes" id="UP000593818"/>
    </source>
</evidence>
<dbReference type="PANTHER" id="PTHR43201">
    <property type="entry name" value="ACYL-COA SYNTHETASE"/>
    <property type="match status" value="1"/>
</dbReference>
<name>A0A7M2XW88_9NOCA</name>
<proteinExistence type="predicted"/>
<feature type="domain" description="AMP-dependent synthetase/ligase" evidence="1">
    <location>
        <begin position="133"/>
        <end position="340"/>
    </location>
</feature>
<dbReference type="Gene3D" id="3.30.300.30">
    <property type="match status" value="1"/>
</dbReference>
<dbReference type="InterPro" id="IPR025110">
    <property type="entry name" value="AMP-bd_C"/>
</dbReference>
<dbReference type="Pfam" id="PF13193">
    <property type="entry name" value="AMP-binding_C"/>
    <property type="match status" value="1"/>
</dbReference>
<dbReference type="Gene3D" id="3.40.50.12780">
    <property type="entry name" value="N-terminal domain of ligase-like"/>
    <property type="match status" value="1"/>
</dbReference>
<geneLocation type="plasmid" evidence="3 4">
    <name>pSID</name>
</geneLocation>
<dbReference type="PANTHER" id="PTHR43201:SF32">
    <property type="entry name" value="2-SUCCINYLBENZOATE--COA LIGASE, CHLOROPLASTIC_PEROXISOMAL"/>
    <property type="match status" value="1"/>
</dbReference>
<evidence type="ECO:0000259" key="2">
    <source>
        <dbReference type="Pfam" id="PF13193"/>
    </source>
</evidence>
<dbReference type="InterPro" id="IPR000873">
    <property type="entry name" value="AMP-dep_synth/lig_dom"/>
</dbReference>
<dbReference type="Proteomes" id="UP000593818">
    <property type="component" value="Plasmid pSID"/>
</dbReference>
<keyword evidence="3" id="KW-0614">Plasmid</keyword>